<keyword evidence="7 11" id="KW-0256">Endoplasmic reticulum</keyword>
<comment type="similarity">
    <text evidence="3 11">Belongs to the ALG14 family.</text>
</comment>
<comment type="subunit">
    <text evidence="4 11">Heterodimer with ALG13 to form a functional enzyme.</text>
</comment>
<evidence type="ECO:0000256" key="5">
    <source>
        <dbReference type="ARBA" id="ARBA00017467"/>
    </source>
</evidence>
<evidence type="ECO:0000256" key="7">
    <source>
        <dbReference type="ARBA" id="ARBA00022824"/>
    </source>
</evidence>
<evidence type="ECO:0000313" key="13">
    <source>
        <dbReference type="Proteomes" id="UP001595075"/>
    </source>
</evidence>
<evidence type="ECO:0000256" key="1">
    <source>
        <dbReference type="ARBA" id="ARBA00004389"/>
    </source>
</evidence>
<comment type="function">
    <text evidence="11">Involved in protein N-glycosylation. Essential for the second step of the dolichol-linked oligosaccharide pathway. Anchors the catalytic subunit ALG13 to the ER.</text>
</comment>
<comment type="subcellular location">
    <subcellularLocation>
        <location evidence="1 11">Endoplasmic reticulum membrane</location>
        <topology evidence="1 11">Single-pass membrane protein</topology>
    </subcellularLocation>
    <subcellularLocation>
        <location evidence="2">Nucleus membrane</location>
        <topology evidence="2">Single-pass membrane protein</topology>
    </subcellularLocation>
</comment>
<feature type="transmembrane region" description="Helical" evidence="11">
    <location>
        <begin position="6"/>
        <end position="28"/>
    </location>
</feature>
<dbReference type="PANTHER" id="PTHR12154">
    <property type="entry name" value="GLYCOSYL TRANSFERASE-RELATED"/>
    <property type="match status" value="1"/>
</dbReference>
<dbReference type="Pfam" id="PF08660">
    <property type="entry name" value="Alg14"/>
    <property type="match status" value="1"/>
</dbReference>
<accession>A0ABR4CUG2</accession>
<feature type="transmembrane region" description="Helical" evidence="11">
    <location>
        <begin position="178"/>
        <end position="196"/>
    </location>
</feature>
<proteinExistence type="inferred from homology"/>
<evidence type="ECO:0000313" key="12">
    <source>
        <dbReference type="EMBL" id="KAL2073217.1"/>
    </source>
</evidence>
<sequence>MIFSALRLVVAALLILVSTAFLRILYILPSTSRRRAKRCKTSASHMVAVLGSGGHTAEMMSLLRDIDPSRYIHRTYIVSSGDSFSTDKAVEIERVIQSKHKLADQNEEYQPTKAGETGADTGTWDVKIVPRARRIHQPLYTTPVSSLWCFIGCLRALVETARTSKAAPFEYPDVIITNGPATAVMVVMAVMFLKFFGVAPVDKMKVIYVESWARVKTLSLSGKVLLKLGVCDKFLVQWEALAKSINGDGDDDGRRKKVDWVGFLVE</sequence>
<evidence type="ECO:0000256" key="9">
    <source>
        <dbReference type="ARBA" id="ARBA00023136"/>
    </source>
</evidence>
<organism evidence="12 13">
    <name type="scientific">Oculimacula yallundae</name>
    <dbReference type="NCBI Taxonomy" id="86028"/>
    <lineage>
        <taxon>Eukaryota</taxon>
        <taxon>Fungi</taxon>
        <taxon>Dikarya</taxon>
        <taxon>Ascomycota</taxon>
        <taxon>Pezizomycotina</taxon>
        <taxon>Leotiomycetes</taxon>
        <taxon>Helotiales</taxon>
        <taxon>Ploettnerulaceae</taxon>
        <taxon>Oculimacula</taxon>
    </lineage>
</organism>
<dbReference type="Proteomes" id="UP001595075">
    <property type="component" value="Unassembled WGS sequence"/>
</dbReference>
<dbReference type="EMBL" id="JAZHXI010000003">
    <property type="protein sequence ID" value="KAL2073217.1"/>
    <property type="molecule type" value="Genomic_DNA"/>
</dbReference>
<dbReference type="InterPro" id="IPR013969">
    <property type="entry name" value="Oligosacch_biosynth_Alg14"/>
</dbReference>
<evidence type="ECO:0000256" key="3">
    <source>
        <dbReference type="ARBA" id="ARBA00009731"/>
    </source>
</evidence>
<evidence type="ECO:0000256" key="4">
    <source>
        <dbReference type="ARBA" id="ARBA00011335"/>
    </source>
</evidence>
<dbReference type="Gene3D" id="3.40.50.2000">
    <property type="entry name" value="Glycogen Phosphorylase B"/>
    <property type="match status" value="1"/>
</dbReference>
<evidence type="ECO:0000256" key="6">
    <source>
        <dbReference type="ARBA" id="ARBA00022692"/>
    </source>
</evidence>
<keyword evidence="8 11" id="KW-1133">Transmembrane helix</keyword>
<keyword evidence="13" id="KW-1185">Reference proteome</keyword>
<feature type="transmembrane region" description="Helical" evidence="11">
    <location>
        <begin position="139"/>
        <end position="158"/>
    </location>
</feature>
<evidence type="ECO:0000256" key="2">
    <source>
        <dbReference type="ARBA" id="ARBA00004590"/>
    </source>
</evidence>
<comment type="caution">
    <text evidence="12">The sequence shown here is derived from an EMBL/GenBank/DDBJ whole genome shotgun (WGS) entry which is preliminary data.</text>
</comment>
<name>A0ABR4CUG2_9HELO</name>
<gene>
    <name evidence="11" type="primary">ALG14</name>
    <name evidence="12" type="ORF">VTL71DRAFT_10541</name>
</gene>
<reference evidence="12 13" key="1">
    <citation type="journal article" date="2024" name="Commun. Biol.">
        <title>Comparative genomic analysis of thermophilic fungi reveals convergent evolutionary adaptations and gene losses.</title>
        <authorList>
            <person name="Steindorff A.S."/>
            <person name="Aguilar-Pontes M.V."/>
            <person name="Robinson A.J."/>
            <person name="Andreopoulos B."/>
            <person name="LaButti K."/>
            <person name="Kuo A."/>
            <person name="Mondo S."/>
            <person name="Riley R."/>
            <person name="Otillar R."/>
            <person name="Haridas S."/>
            <person name="Lipzen A."/>
            <person name="Grimwood J."/>
            <person name="Schmutz J."/>
            <person name="Clum A."/>
            <person name="Reid I.D."/>
            <person name="Moisan M.C."/>
            <person name="Butler G."/>
            <person name="Nguyen T.T.M."/>
            <person name="Dewar K."/>
            <person name="Conant G."/>
            <person name="Drula E."/>
            <person name="Henrissat B."/>
            <person name="Hansel C."/>
            <person name="Singer S."/>
            <person name="Hutchinson M.I."/>
            <person name="de Vries R.P."/>
            <person name="Natvig D.O."/>
            <person name="Powell A.J."/>
            <person name="Tsang A."/>
            <person name="Grigoriev I.V."/>
        </authorList>
    </citation>
    <scope>NUCLEOTIDE SEQUENCE [LARGE SCALE GENOMIC DNA]</scope>
    <source>
        <strain evidence="12 13">CBS 494.80</strain>
    </source>
</reference>
<evidence type="ECO:0000256" key="11">
    <source>
        <dbReference type="RuleBase" id="RU362127"/>
    </source>
</evidence>
<keyword evidence="9 11" id="KW-0472">Membrane</keyword>
<dbReference type="PANTHER" id="PTHR12154:SF4">
    <property type="entry name" value="UDP-N-ACETYLGLUCOSAMINE TRANSFERASE SUBUNIT ALG14 HOMOLOG"/>
    <property type="match status" value="1"/>
</dbReference>
<keyword evidence="6 11" id="KW-0812">Transmembrane</keyword>
<protein>
    <recommendedName>
        <fullName evidence="5 11">UDP-N-acetylglucosamine transferase subunit ALG14</fullName>
    </recommendedName>
    <alternativeName>
        <fullName evidence="10 11">Asparagine-linked glycosylation protein 14</fullName>
    </alternativeName>
</protein>
<comment type="caution">
    <text evidence="11">Lacks conserved residue(s) required for the propagation of feature annotation.</text>
</comment>
<evidence type="ECO:0000256" key="8">
    <source>
        <dbReference type="ARBA" id="ARBA00022989"/>
    </source>
</evidence>
<evidence type="ECO:0000256" key="10">
    <source>
        <dbReference type="ARBA" id="ARBA00032062"/>
    </source>
</evidence>